<dbReference type="NCBIfam" id="NF033573">
    <property type="entry name" value="transpos_IS200"/>
    <property type="match status" value="1"/>
</dbReference>
<dbReference type="PANTHER" id="PTHR33360">
    <property type="entry name" value="TRANSPOSASE FOR INSERTION SEQUENCE ELEMENT IS200"/>
    <property type="match status" value="1"/>
</dbReference>
<dbReference type="GO" id="GO:0003677">
    <property type="term" value="F:DNA binding"/>
    <property type="evidence" value="ECO:0007669"/>
    <property type="project" value="InterPro"/>
</dbReference>
<dbReference type="InterPro" id="IPR002686">
    <property type="entry name" value="Transposase_17"/>
</dbReference>
<organism evidence="2">
    <name type="scientific">gut metagenome</name>
    <dbReference type="NCBI Taxonomy" id="749906"/>
    <lineage>
        <taxon>unclassified sequences</taxon>
        <taxon>metagenomes</taxon>
        <taxon>organismal metagenomes</taxon>
    </lineage>
</organism>
<evidence type="ECO:0000259" key="1">
    <source>
        <dbReference type="SMART" id="SM01321"/>
    </source>
</evidence>
<gene>
    <name evidence="2" type="ORF">EVA_14850</name>
</gene>
<feature type="domain" description="Transposase IS200-like" evidence="1">
    <location>
        <begin position="2"/>
        <end position="111"/>
    </location>
</feature>
<dbReference type="AlphaFoldDB" id="J9G5I5"/>
<dbReference type="InterPro" id="IPR036515">
    <property type="entry name" value="Transposase_17_sf"/>
</dbReference>
<dbReference type="SMART" id="SM01321">
    <property type="entry name" value="Y1_Tnp"/>
    <property type="match status" value="1"/>
</dbReference>
<evidence type="ECO:0000313" key="2">
    <source>
        <dbReference type="EMBL" id="EJW97042.1"/>
    </source>
</evidence>
<dbReference type="GO" id="GO:0006313">
    <property type="term" value="P:DNA transposition"/>
    <property type="evidence" value="ECO:0007669"/>
    <property type="project" value="InterPro"/>
</dbReference>
<dbReference type="Pfam" id="PF01797">
    <property type="entry name" value="Y1_Tnp"/>
    <property type="match status" value="1"/>
</dbReference>
<dbReference type="Gene3D" id="3.30.70.1290">
    <property type="entry name" value="Transposase IS200-like"/>
    <property type="match status" value="1"/>
</dbReference>
<accession>J9G5I5</accession>
<sequence>MVPMYRKRILTGEIAESLRFAINAISIERGWPILTLEIQPDHIHLFVTIPPSLAVAEAVKILKGSTARKLFAAFPALKNQLDGGHLWSPSYYVGTAGNVSAETIRHYIERTEHIKGRR</sequence>
<dbReference type="EMBL" id="AMCI01004964">
    <property type="protein sequence ID" value="EJW97042.1"/>
    <property type="molecule type" value="Genomic_DNA"/>
</dbReference>
<dbReference type="PANTHER" id="PTHR33360:SF2">
    <property type="entry name" value="TRANSPOSASE FOR INSERTION SEQUENCE ELEMENT IS200"/>
    <property type="match status" value="1"/>
</dbReference>
<protein>
    <submittedName>
        <fullName evidence="2">Transposase IS200-like protein</fullName>
    </submittedName>
</protein>
<dbReference type="SUPFAM" id="SSF143422">
    <property type="entry name" value="Transposase IS200-like"/>
    <property type="match status" value="1"/>
</dbReference>
<dbReference type="GO" id="GO:0004803">
    <property type="term" value="F:transposase activity"/>
    <property type="evidence" value="ECO:0007669"/>
    <property type="project" value="InterPro"/>
</dbReference>
<proteinExistence type="predicted"/>
<name>J9G5I5_9ZZZZ</name>
<comment type="caution">
    <text evidence="2">The sequence shown here is derived from an EMBL/GenBank/DDBJ whole genome shotgun (WGS) entry which is preliminary data.</text>
</comment>
<reference evidence="2" key="1">
    <citation type="journal article" date="2012" name="PLoS ONE">
        <title>Gene sets for utilization of primary and secondary nutrition supplies in the distal gut of endangered iberian lynx.</title>
        <authorList>
            <person name="Alcaide M."/>
            <person name="Messina E."/>
            <person name="Richter M."/>
            <person name="Bargiela R."/>
            <person name="Peplies J."/>
            <person name="Huws S.A."/>
            <person name="Newbold C.J."/>
            <person name="Golyshin P.N."/>
            <person name="Simon M.A."/>
            <person name="Lopez G."/>
            <person name="Yakimov M.M."/>
            <person name="Ferrer M."/>
        </authorList>
    </citation>
    <scope>NUCLEOTIDE SEQUENCE</scope>
</reference>